<dbReference type="EMBL" id="DUJO01000003">
    <property type="protein sequence ID" value="HII72884.1"/>
    <property type="molecule type" value="Genomic_DNA"/>
</dbReference>
<name>A0A832TMA6_9CREN</name>
<dbReference type="OMA" id="WWNGTIT"/>
<reference evidence="1" key="1">
    <citation type="journal article" date="2020" name="bioRxiv">
        <title>A rank-normalized archaeal taxonomy based on genome phylogeny resolves widespread incomplete and uneven classifications.</title>
        <authorList>
            <person name="Rinke C."/>
            <person name="Chuvochina M."/>
            <person name="Mussig A.J."/>
            <person name="Chaumeil P.-A."/>
            <person name="Waite D.W."/>
            <person name="Whitman W.B."/>
            <person name="Parks D.H."/>
            <person name="Hugenholtz P."/>
        </authorList>
    </citation>
    <scope>NUCLEOTIDE SEQUENCE</scope>
    <source>
        <strain evidence="1">UBA8838</strain>
    </source>
</reference>
<comment type="caution">
    <text evidence="1">The sequence shown here is derived from an EMBL/GenBank/DDBJ whole genome shotgun (WGS) entry which is preliminary data.</text>
</comment>
<evidence type="ECO:0000313" key="1">
    <source>
        <dbReference type="EMBL" id="HII72884.1"/>
    </source>
</evidence>
<evidence type="ECO:0000313" key="2">
    <source>
        <dbReference type="Proteomes" id="UP000646844"/>
    </source>
</evidence>
<gene>
    <name evidence="1" type="ORF">HA332_00390</name>
</gene>
<organism evidence="1 2">
    <name type="scientific">Sulfurisphaera tokodaii</name>
    <dbReference type="NCBI Taxonomy" id="111955"/>
    <lineage>
        <taxon>Archaea</taxon>
        <taxon>Thermoproteota</taxon>
        <taxon>Thermoprotei</taxon>
        <taxon>Sulfolobales</taxon>
        <taxon>Sulfolobaceae</taxon>
        <taxon>Sulfurisphaera</taxon>
    </lineage>
</organism>
<dbReference type="GeneID" id="1460115"/>
<accession>A0A832TMA6</accession>
<proteinExistence type="predicted"/>
<sequence length="362" mass="39644">MKKETWEWIWTGFAILLLAIVVITTLPQVFTVGGTSTVFSADIPSNTPTSMVIQTTVYAEQYVFMVQEHGGGIDSELVLPNGTVLPYYYNLMVVHPGQYLNMTMYAVMGKTATENMYIPVYNSKYVVDTQIVPGLTQYAVWYAGTPSGSPIAEGAYAFLDGEYNGPWFSYDVGEILVIPASGYFSPSDINSYISSSNAAHSSGLVGDPYNPPIIVVSGSSPVLYAVSDKYAAFNDSIPGPTFIINANSTATLKLYIPTPDNDHNWLYNYTASGTPEPMTGLYVGVYAVWWNGTITPVAYQMLNSSTYNTYMTFTFKANAPAYVYGIIYPAYYVYNLDGMSNPLTGEQAGYLMSLWGTILVEG</sequence>
<dbReference type="AlphaFoldDB" id="A0A832TMA6"/>
<dbReference type="Proteomes" id="UP000646844">
    <property type="component" value="Unassembled WGS sequence"/>
</dbReference>
<dbReference type="RefSeq" id="WP_010980126.1">
    <property type="nucleotide sequence ID" value="NZ_BAABQO010000001.1"/>
</dbReference>
<protein>
    <submittedName>
        <fullName evidence="1">Oxidase</fullName>
    </submittedName>
</protein>